<name>A0A6A4R9P9_9RHOB</name>
<proteinExistence type="predicted"/>
<feature type="region of interest" description="Disordered" evidence="1">
    <location>
        <begin position="470"/>
        <end position="498"/>
    </location>
</feature>
<comment type="caution">
    <text evidence="2">The sequence shown here is derived from an EMBL/GenBank/DDBJ whole genome shotgun (WGS) entry which is preliminary data.</text>
</comment>
<dbReference type="EMBL" id="WSFO01000039">
    <property type="protein sequence ID" value="KAE9624224.1"/>
    <property type="molecule type" value="Genomic_DNA"/>
</dbReference>
<protein>
    <submittedName>
        <fullName evidence="2">Phage portal protein</fullName>
    </submittedName>
</protein>
<dbReference type="InterPro" id="IPR006429">
    <property type="entry name" value="Phage_lambda_portal"/>
</dbReference>
<dbReference type="GO" id="GO:0005198">
    <property type="term" value="F:structural molecule activity"/>
    <property type="evidence" value="ECO:0007669"/>
    <property type="project" value="InterPro"/>
</dbReference>
<sequence>MRRQKPSLLQRAFNVAWYATVGMKRSFQAARRSRLTQGWNARTSAGDANQVIYRDHETLRQRSREQSINSPYIKRFHRLLKQNVVGPRGIQLQSKALTPGGLADKRAREKIEKAWKRFSKKGNFDVTGRYSFVTFLNLWVETLARDGEVMVRLVRGFPNAWGFALQILECDRLDLNYNDLLPNGNRVRMGVELDDWERPLAYYLLRDHPGDTQQRPPARGRHLRIPADELLHTFEPWRPHQARGFTWAHAAMLELYHLDEYRHAEMLAAEHGAKLTGFFEQDAEWMEPPGEDEQDAEVEEAIEAGTAKVLPYGLKFTPYKSDHPATNFAPFIKQGLRGTAAGLGPSYNRLAHDLEGVNFSSMRSGDLDERDFYKSVQQFVISELLDFVFEAWLEMAMLNGALRLPFASLERYLEVNWQPRGWDWVDPAKDAKAASESIRNRTKSRSYYIRQGGDDPDEVFDEIAREEEALRERGLSVSTDPPTESPNEQDEDEERDAA</sequence>
<dbReference type="RefSeq" id="WP_158981877.1">
    <property type="nucleotide sequence ID" value="NZ_WSFO01000039.1"/>
</dbReference>
<reference evidence="2 3" key="1">
    <citation type="submission" date="2019-12" db="EMBL/GenBank/DDBJ databases">
        <authorList>
            <person name="Zhang Y.-J."/>
        </authorList>
    </citation>
    <scope>NUCLEOTIDE SEQUENCE [LARGE SCALE GENOMIC DNA]</scope>
    <source>
        <strain evidence="2 3">H18S-6</strain>
    </source>
</reference>
<gene>
    <name evidence="2" type="ORF">GP644_23500</name>
</gene>
<evidence type="ECO:0000256" key="1">
    <source>
        <dbReference type="SAM" id="MobiDB-lite"/>
    </source>
</evidence>
<organism evidence="2 3">
    <name type="scientific">Parasedimentitalea maritima</name>
    <dbReference type="NCBI Taxonomy" id="2578117"/>
    <lineage>
        <taxon>Bacteria</taxon>
        <taxon>Pseudomonadati</taxon>
        <taxon>Pseudomonadota</taxon>
        <taxon>Alphaproteobacteria</taxon>
        <taxon>Rhodobacterales</taxon>
        <taxon>Paracoccaceae</taxon>
        <taxon>Parasedimentitalea</taxon>
    </lineage>
</organism>
<accession>A0A6A4R9P9</accession>
<dbReference type="AlphaFoldDB" id="A0A6A4R9P9"/>
<dbReference type="GO" id="GO:0019068">
    <property type="term" value="P:virion assembly"/>
    <property type="evidence" value="ECO:0007669"/>
    <property type="project" value="InterPro"/>
</dbReference>
<evidence type="ECO:0000313" key="3">
    <source>
        <dbReference type="Proteomes" id="UP000441586"/>
    </source>
</evidence>
<evidence type="ECO:0000313" key="2">
    <source>
        <dbReference type="EMBL" id="KAE9624224.1"/>
    </source>
</evidence>
<feature type="compositionally biased region" description="Acidic residues" evidence="1">
    <location>
        <begin position="487"/>
        <end position="498"/>
    </location>
</feature>
<dbReference type="Proteomes" id="UP000441586">
    <property type="component" value="Unassembled WGS sequence"/>
</dbReference>
<feature type="compositionally biased region" description="Polar residues" evidence="1">
    <location>
        <begin position="476"/>
        <end position="486"/>
    </location>
</feature>
<dbReference type="NCBIfam" id="TIGR01539">
    <property type="entry name" value="portal_lambda"/>
    <property type="match status" value="1"/>
</dbReference>
<dbReference type="Pfam" id="PF05136">
    <property type="entry name" value="Phage_portal_2"/>
    <property type="match status" value="1"/>
</dbReference>